<organism evidence="2 3">
    <name type="scientific">Segatella copri</name>
    <dbReference type="NCBI Taxonomy" id="165179"/>
    <lineage>
        <taxon>Bacteria</taxon>
        <taxon>Pseudomonadati</taxon>
        <taxon>Bacteroidota</taxon>
        <taxon>Bacteroidia</taxon>
        <taxon>Bacteroidales</taxon>
        <taxon>Prevotellaceae</taxon>
        <taxon>Segatella</taxon>
    </lineage>
</organism>
<name>A0AAW5UFY3_9BACT</name>
<dbReference type="RefSeq" id="WP_229775041.1">
    <property type="nucleotide sequence ID" value="NZ_JBALKC010000023.1"/>
</dbReference>
<evidence type="ECO:0000259" key="1">
    <source>
        <dbReference type="Pfam" id="PF14294"/>
    </source>
</evidence>
<feature type="domain" description="DUF4372" evidence="1">
    <location>
        <begin position="1"/>
        <end position="43"/>
    </location>
</feature>
<comment type="caution">
    <text evidence="2">The sequence shown here is derived from an EMBL/GenBank/DDBJ whole genome shotgun (WGS) entry which is preliminary data.</text>
</comment>
<protein>
    <submittedName>
        <fullName evidence="2">DUF4372 domain-containing protein</fullName>
    </submittedName>
</protein>
<sequence>MSLIPERDFKTCVDRYKGNYRARNFSCKDQFLVMSYAQLTGRECILCY</sequence>
<evidence type="ECO:0000313" key="2">
    <source>
        <dbReference type="EMBL" id="MCW4138153.1"/>
    </source>
</evidence>
<dbReference type="InterPro" id="IPR025399">
    <property type="entry name" value="DUF4372"/>
</dbReference>
<reference evidence="2" key="1">
    <citation type="submission" date="2022-11" db="EMBL/GenBank/DDBJ databases">
        <title>Genomic repertoires linked with pathogenic potency of arthritogenic Prevotella copri isolated from the gut of rheumatoid arthritis patients.</title>
        <authorList>
            <person name="Nii T."/>
            <person name="Maeda Y."/>
            <person name="Motooka D."/>
            <person name="Naito M."/>
            <person name="Matsumoto Y."/>
            <person name="Ogawa T."/>
            <person name="Oguro-Igashira E."/>
            <person name="Kishikawa T."/>
            <person name="Yamashita M."/>
            <person name="Koizumi S."/>
            <person name="Kurakawa T."/>
            <person name="Okumura R."/>
            <person name="Kayama H."/>
            <person name="Murakami M."/>
            <person name="Sakaguchi T."/>
            <person name="Das B."/>
            <person name="Nakamura S."/>
            <person name="Okada Y."/>
            <person name="Kumanogoh A."/>
            <person name="Takeda K."/>
        </authorList>
    </citation>
    <scope>NUCLEOTIDE SEQUENCE</scope>
    <source>
        <strain evidence="2">H105_2-2</strain>
    </source>
</reference>
<dbReference type="AlphaFoldDB" id="A0AAW5UFY3"/>
<dbReference type="EMBL" id="JAPDVD010000001">
    <property type="protein sequence ID" value="MCW4138153.1"/>
    <property type="molecule type" value="Genomic_DNA"/>
</dbReference>
<dbReference type="Pfam" id="PF14294">
    <property type="entry name" value="DUF4372"/>
    <property type="match status" value="1"/>
</dbReference>
<accession>A0AAW5UFY3</accession>
<evidence type="ECO:0000313" key="3">
    <source>
        <dbReference type="Proteomes" id="UP001208620"/>
    </source>
</evidence>
<dbReference type="Proteomes" id="UP001208620">
    <property type="component" value="Unassembled WGS sequence"/>
</dbReference>
<proteinExistence type="predicted"/>
<gene>
    <name evidence="2" type="ORF">ONT01_10270</name>
</gene>